<keyword evidence="2" id="KW-1185">Reference proteome</keyword>
<dbReference type="InterPro" id="IPR052755">
    <property type="entry name" value="Lysozyme_Inhibitor_LprI"/>
</dbReference>
<organism evidence="1 2">
    <name type="scientific">Labrys miyagiensis</name>
    <dbReference type="NCBI Taxonomy" id="346912"/>
    <lineage>
        <taxon>Bacteria</taxon>
        <taxon>Pseudomonadati</taxon>
        <taxon>Pseudomonadota</taxon>
        <taxon>Alphaproteobacteria</taxon>
        <taxon>Hyphomicrobiales</taxon>
        <taxon>Xanthobacteraceae</taxon>
        <taxon>Labrys</taxon>
    </lineage>
</organism>
<reference evidence="2" key="1">
    <citation type="journal article" date="2019" name="Int. J. Syst. Evol. Microbiol.">
        <title>The Global Catalogue of Microorganisms (GCM) 10K type strain sequencing project: providing services to taxonomists for standard genome sequencing and annotation.</title>
        <authorList>
            <consortium name="The Broad Institute Genomics Platform"/>
            <consortium name="The Broad Institute Genome Sequencing Center for Infectious Disease"/>
            <person name="Wu L."/>
            <person name="Ma J."/>
        </authorList>
    </citation>
    <scope>NUCLEOTIDE SEQUENCE [LARGE SCALE GENOMIC DNA]</scope>
    <source>
        <strain evidence="2">NBRC 101365</strain>
    </source>
</reference>
<gene>
    <name evidence="1" type="ORF">GCM10007874_69400</name>
</gene>
<name>A0ABQ6CUX8_9HYPH</name>
<accession>A0ABQ6CUX8</accession>
<dbReference type="PANTHER" id="PTHR37549">
    <property type="entry name" value="LIPOPROTEIN LPRI"/>
    <property type="match status" value="1"/>
</dbReference>
<proteinExistence type="predicted"/>
<protein>
    <recommendedName>
        <fullName evidence="3">Lysozyme inhibitor LprI N-terminal domain-containing protein</fullName>
    </recommendedName>
</protein>
<evidence type="ECO:0008006" key="3">
    <source>
        <dbReference type="Google" id="ProtNLM"/>
    </source>
</evidence>
<comment type="caution">
    <text evidence="1">The sequence shown here is derived from an EMBL/GenBank/DDBJ whole genome shotgun (WGS) entry which is preliminary data.</text>
</comment>
<evidence type="ECO:0000313" key="2">
    <source>
        <dbReference type="Proteomes" id="UP001156882"/>
    </source>
</evidence>
<sequence length="136" mass="14186">MAVRKTSGATAFVVLGWKHATAILILAGAGLAVGAQPAAAADYAPIDCAKASLPSEQTICRNYGLGQSEARMATLFGIVTSLVAMGQRGDIGEAQRQWLKTRNQCGTDVACITDAYKARIQTLSTVMDSIASHGPF</sequence>
<dbReference type="Proteomes" id="UP001156882">
    <property type="component" value="Unassembled WGS sequence"/>
</dbReference>
<dbReference type="PANTHER" id="PTHR37549:SF1">
    <property type="entry name" value="LIPOPROTEIN LPRI"/>
    <property type="match status" value="1"/>
</dbReference>
<dbReference type="RefSeq" id="WP_284316843.1">
    <property type="nucleotide sequence ID" value="NZ_BSPC01000090.1"/>
</dbReference>
<dbReference type="EMBL" id="BSPC01000090">
    <property type="protein sequence ID" value="GLS23919.1"/>
    <property type="molecule type" value="Genomic_DNA"/>
</dbReference>
<evidence type="ECO:0000313" key="1">
    <source>
        <dbReference type="EMBL" id="GLS23919.1"/>
    </source>
</evidence>